<evidence type="ECO:0000313" key="1">
    <source>
        <dbReference type="EMBL" id="OCH17851.1"/>
    </source>
</evidence>
<reference evidence="1 2" key="1">
    <citation type="submission" date="2016-06" db="EMBL/GenBank/DDBJ databases">
        <authorList>
            <person name="Kjaerup R.B."/>
            <person name="Dalgaard T.S."/>
            <person name="Juul-Madsen H.R."/>
        </authorList>
    </citation>
    <scope>NUCLEOTIDE SEQUENCE [LARGE SCALE GENOMIC DNA]</scope>
    <source>
        <strain evidence="1 2">1S159</strain>
    </source>
</reference>
<protein>
    <submittedName>
        <fullName evidence="1">Pyocin activator protein PrtN</fullName>
    </submittedName>
</protein>
<sequence length="85" mass="9760">MNTQFALLARFGSSTIELKDISQEFLGITAKTAEQKAKACDLPFPTFKLRDSERSPTFVKVEDLGAYIDKQYQFAREEWENVNVH</sequence>
<dbReference type="OrthoDB" id="982642at2"/>
<accession>A0A1B9NUX4</accession>
<dbReference type="STRING" id="688.A6E04_17765"/>
<dbReference type="Pfam" id="PF11112">
    <property type="entry name" value="PyocinActivator"/>
    <property type="match status" value="1"/>
</dbReference>
<dbReference type="InterPro" id="IPR020518">
    <property type="entry name" value="Tscrpt_reg_PrtN"/>
</dbReference>
<proteinExistence type="predicted"/>
<dbReference type="GO" id="GO:0006355">
    <property type="term" value="P:regulation of DNA-templated transcription"/>
    <property type="evidence" value="ECO:0007669"/>
    <property type="project" value="InterPro"/>
</dbReference>
<evidence type="ECO:0000313" key="2">
    <source>
        <dbReference type="Proteomes" id="UP000093523"/>
    </source>
</evidence>
<dbReference type="RefSeq" id="WP_065611993.1">
    <property type="nucleotide sequence ID" value="NZ_CAWMPN010000026.1"/>
</dbReference>
<organism evidence="1 2">
    <name type="scientific">Aliivibrio logei</name>
    <name type="common">Vibrio logei</name>
    <dbReference type="NCBI Taxonomy" id="688"/>
    <lineage>
        <taxon>Bacteria</taxon>
        <taxon>Pseudomonadati</taxon>
        <taxon>Pseudomonadota</taxon>
        <taxon>Gammaproteobacteria</taxon>
        <taxon>Vibrionales</taxon>
        <taxon>Vibrionaceae</taxon>
        <taxon>Aliivibrio</taxon>
    </lineage>
</organism>
<dbReference type="Proteomes" id="UP000093523">
    <property type="component" value="Unassembled WGS sequence"/>
</dbReference>
<dbReference type="AlphaFoldDB" id="A0A1B9NUX4"/>
<dbReference type="EMBL" id="MAJU01000026">
    <property type="protein sequence ID" value="OCH17851.1"/>
    <property type="molecule type" value="Genomic_DNA"/>
</dbReference>
<comment type="caution">
    <text evidence="1">The sequence shown here is derived from an EMBL/GenBank/DDBJ whole genome shotgun (WGS) entry which is preliminary data.</text>
</comment>
<gene>
    <name evidence="1" type="ORF">A6E04_17765</name>
</gene>
<name>A0A1B9NUX4_ALILO</name>